<comment type="caution">
    <text evidence="2">The sequence shown here is derived from an EMBL/GenBank/DDBJ whole genome shotgun (WGS) entry which is preliminary data.</text>
</comment>
<keyword evidence="1" id="KW-0472">Membrane</keyword>
<name>A0AAV5SIF1_9BILA</name>
<protein>
    <recommendedName>
        <fullName evidence="4">G protein-coupled receptor</fullName>
    </recommendedName>
</protein>
<sequence length="148" mass="16244">MLTMPTPWANYFHYTYIGIALFSLPVNIATLFMIKHLERNSGAFPGSGSTIDELSITYGLIIQGLMPVLTLSGSVLASLIAMNGVRVPFEFNMIVDGMGYLTTGTNTLCSFIFVKTFRRHLRKMLSSVPIVGRLVPISANHTAATEVR</sequence>
<feature type="transmembrane region" description="Helical" evidence="1">
    <location>
        <begin position="55"/>
        <end position="81"/>
    </location>
</feature>
<reference evidence="2" key="1">
    <citation type="submission" date="2023-10" db="EMBL/GenBank/DDBJ databases">
        <title>Genome assembly of Pristionchus species.</title>
        <authorList>
            <person name="Yoshida K."/>
            <person name="Sommer R.J."/>
        </authorList>
    </citation>
    <scope>NUCLEOTIDE SEQUENCE</scope>
    <source>
        <strain evidence="2">RS0144</strain>
    </source>
</reference>
<feature type="non-terminal residue" evidence="2">
    <location>
        <position position="148"/>
    </location>
</feature>
<keyword evidence="1" id="KW-0812">Transmembrane</keyword>
<gene>
    <name evidence="2" type="ORF">PENTCL1PPCAC_3369</name>
</gene>
<feature type="transmembrane region" description="Helical" evidence="1">
    <location>
        <begin position="12"/>
        <end position="34"/>
    </location>
</feature>
<keyword evidence="3" id="KW-1185">Reference proteome</keyword>
<evidence type="ECO:0008006" key="4">
    <source>
        <dbReference type="Google" id="ProtNLM"/>
    </source>
</evidence>
<keyword evidence="1" id="KW-1133">Transmembrane helix</keyword>
<evidence type="ECO:0000313" key="2">
    <source>
        <dbReference type="EMBL" id="GMS81194.1"/>
    </source>
</evidence>
<evidence type="ECO:0000256" key="1">
    <source>
        <dbReference type="SAM" id="Phobius"/>
    </source>
</evidence>
<dbReference type="PANTHER" id="PTHR38614:SF1">
    <property type="entry name" value="G_PROTEIN_RECEP_F1_2 DOMAIN-CONTAINING PROTEIN"/>
    <property type="match status" value="1"/>
</dbReference>
<dbReference type="AlphaFoldDB" id="A0AAV5SIF1"/>
<feature type="transmembrane region" description="Helical" evidence="1">
    <location>
        <begin position="93"/>
        <end position="114"/>
    </location>
</feature>
<dbReference type="PANTHER" id="PTHR38614">
    <property type="entry name" value="PROTEIN CBG09954"/>
    <property type="match status" value="1"/>
</dbReference>
<dbReference type="EMBL" id="BTSX01000001">
    <property type="protein sequence ID" value="GMS81194.1"/>
    <property type="molecule type" value="Genomic_DNA"/>
</dbReference>
<proteinExistence type="predicted"/>
<accession>A0AAV5SIF1</accession>
<dbReference type="Proteomes" id="UP001432027">
    <property type="component" value="Unassembled WGS sequence"/>
</dbReference>
<evidence type="ECO:0000313" key="3">
    <source>
        <dbReference type="Proteomes" id="UP001432027"/>
    </source>
</evidence>
<dbReference type="InterPro" id="IPR010601">
    <property type="entry name" value="DUF1182"/>
</dbReference>
<organism evidence="2 3">
    <name type="scientific">Pristionchus entomophagus</name>
    <dbReference type="NCBI Taxonomy" id="358040"/>
    <lineage>
        <taxon>Eukaryota</taxon>
        <taxon>Metazoa</taxon>
        <taxon>Ecdysozoa</taxon>
        <taxon>Nematoda</taxon>
        <taxon>Chromadorea</taxon>
        <taxon>Rhabditida</taxon>
        <taxon>Rhabditina</taxon>
        <taxon>Diplogasteromorpha</taxon>
        <taxon>Diplogasteroidea</taxon>
        <taxon>Neodiplogasteridae</taxon>
        <taxon>Pristionchus</taxon>
    </lineage>
</organism>